<dbReference type="GO" id="GO:0019251">
    <property type="term" value="P:anaerobic cobalamin biosynthetic process"/>
    <property type="evidence" value="ECO:0007669"/>
    <property type="project" value="InterPro"/>
</dbReference>
<comment type="caution">
    <text evidence="3">The sequence shown here is derived from an EMBL/GenBank/DDBJ whole genome shotgun (WGS) entry which is preliminary data.</text>
</comment>
<evidence type="ECO:0000256" key="2">
    <source>
        <dbReference type="PIRSR" id="PIRSR033579-3"/>
    </source>
</evidence>
<reference evidence="3 4" key="1">
    <citation type="submission" date="2019-03" db="EMBL/GenBank/DDBJ databases">
        <title>Genomic Encyclopedia of Type Strains, Phase IV (KMG-IV): sequencing the most valuable type-strain genomes for metagenomic binning, comparative biology and taxonomic classification.</title>
        <authorList>
            <person name="Goeker M."/>
        </authorList>
    </citation>
    <scope>NUCLEOTIDE SEQUENCE [LARGE SCALE GENOMIC DNA]</scope>
    <source>
        <strain evidence="3 4">LX-B</strain>
    </source>
</reference>
<dbReference type="GO" id="GO:0016852">
    <property type="term" value="F:sirohydrochlorin cobaltochelatase activity"/>
    <property type="evidence" value="ECO:0007669"/>
    <property type="project" value="InterPro"/>
</dbReference>
<keyword evidence="2" id="KW-0170">Cobalt</keyword>
<feature type="active site" description="Proton acceptor" evidence="1">
    <location>
        <position position="184"/>
    </location>
</feature>
<dbReference type="GO" id="GO:0046872">
    <property type="term" value="F:metal ion binding"/>
    <property type="evidence" value="ECO:0007669"/>
    <property type="project" value="UniProtKB-KW"/>
</dbReference>
<keyword evidence="4" id="KW-1185">Reference proteome</keyword>
<dbReference type="SUPFAM" id="SSF53800">
    <property type="entry name" value="Chelatase"/>
    <property type="match status" value="1"/>
</dbReference>
<feature type="binding site" evidence="2">
    <location>
        <position position="184"/>
    </location>
    <ligand>
        <name>Co(2+)</name>
        <dbReference type="ChEBI" id="CHEBI:48828"/>
    </ligand>
</feature>
<sequence length="314" mass="34883">MKKSFWLITIALLTTFNFGMTFGPKTHAAEAKPVKKAILVVSFGTTYMDTHQVTTAAVKEKIRAAFPGYEVREAFTSRIIIQRLADRGLKFDTEKQALERLKADGYSEAIIQPLHIEPGEEYEKLMNSVSSYDKAFAKLSVGRPLLYYTGQEGEKPDDYLIVIKALQAQLPKLGAHEAVALMGHGGVNPANTAYAALQLKLEDAGLKKVFVFTVEGYPTFENLTEKLKQNGIEKVTLVPFMLVAGDHANNDMAGDEEDSFKSQLLKAGFKVDSYLHGLGENPAVQDIYVQHVRDAIDNKYKERSKDKPPIPVIQ</sequence>
<proteinExistence type="predicted"/>
<gene>
    <name evidence="3" type="ORF">EDC14_102440</name>
</gene>
<feature type="binding site" evidence="2">
    <location>
        <position position="215"/>
    </location>
    <ligand>
        <name>Co(2+)</name>
        <dbReference type="ChEBI" id="CHEBI:48828"/>
    </ligand>
</feature>
<evidence type="ECO:0000313" key="4">
    <source>
        <dbReference type="Proteomes" id="UP000295008"/>
    </source>
</evidence>
<dbReference type="AlphaFoldDB" id="A0A4R1RA09"/>
<protein>
    <submittedName>
        <fullName evidence="3">Anaerobic cobaltochelatase</fullName>
    </submittedName>
</protein>
<organism evidence="3 4">
    <name type="scientific">Hydrogenispora ethanolica</name>
    <dbReference type="NCBI Taxonomy" id="1082276"/>
    <lineage>
        <taxon>Bacteria</taxon>
        <taxon>Bacillati</taxon>
        <taxon>Bacillota</taxon>
        <taxon>Hydrogenispora</taxon>
    </lineage>
</organism>
<dbReference type="Proteomes" id="UP000295008">
    <property type="component" value="Unassembled WGS sequence"/>
</dbReference>
<evidence type="ECO:0000313" key="3">
    <source>
        <dbReference type="EMBL" id="TCL62574.1"/>
    </source>
</evidence>
<keyword evidence="2" id="KW-0479">Metal-binding</keyword>
<dbReference type="Pfam" id="PF06180">
    <property type="entry name" value="CbiK"/>
    <property type="match status" value="1"/>
</dbReference>
<name>A0A4R1RA09_HYDET</name>
<dbReference type="CDD" id="cd03413">
    <property type="entry name" value="CbiK_C"/>
    <property type="match status" value="1"/>
</dbReference>
<dbReference type="EMBL" id="SLUN01000024">
    <property type="protein sequence ID" value="TCL62574.1"/>
    <property type="molecule type" value="Genomic_DNA"/>
</dbReference>
<evidence type="ECO:0000256" key="1">
    <source>
        <dbReference type="PIRSR" id="PIRSR033579-1"/>
    </source>
</evidence>
<accession>A0A4R1RA09</accession>
<dbReference type="InterPro" id="IPR010388">
    <property type="entry name" value="Anaerobic_Co-chelatase"/>
</dbReference>
<feature type="binding site" evidence="2">
    <location>
        <position position="247"/>
    </location>
    <ligand>
        <name>Co(2+)</name>
        <dbReference type="ChEBI" id="CHEBI:48828"/>
    </ligand>
</feature>
<dbReference type="CDD" id="cd03412">
    <property type="entry name" value="CbiK_N"/>
    <property type="match status" value="1"/>
</dbReference>
<dbReference type="PIRSF" id="PIRSF033579">
    <property type="entry name" value="Anaer_Co_chel"/>
    <property type="match status" value="1"/>
</dbReference>
<dbReference type="Gene3D" id="3.40.50.1400">
    <property type="match status" value="2"/>
</dbReference>